<dbReference type="Proteomes" id="UP000758603">
    <property type="component" value="Unassembled WGS sequence"/>
</dbReference>
<keyword evidence="4" id="KW-0804">Transcription</keyword>
<comment type="similarity">
    <text evidence="2">Belongs to the TAF11 family.</text>
</comment>
<gene>
    <name evidence="8" type="ORF">BKA67DRAFT_558116</name>
</gene>
<dbReference type="GO" id="GO:0005669">
    <property type="term" value="C:transcription factor TFIID complex"/>
    <property type="evidence" value="ECO:0007669"/>
    <property type="project" value="InterPro"/>
</dbReference>
<dbReference type="PANTHER" id="PTHR13218:SF8">
    <property type="entry name" value="TRANSCRIPTION INITIATION FACTOR TFIID SUBUNIT 11"/>
    <property type="match status" value="1"/>
</dbReference>
<feature type="domain" description="TAFII28-like protein" evidence="7">
    <location>
        <begin position="184"/>
        <end position="294"/>
    </location>
</feature>
<dbReference type="Pfam" id="PF04719">
    <property type="entry name" value="TAFII28"/>
    <property type="match status" value="1"/>
</dbReference>
<dbReference type="Gene3D" id="1.10.20.10">
    <property type="entry name" value="Histone, subunit A"/>
    <property type="match status" value="1"/>
</dbReference>
<evidence type="ECO:0000256" key="6">
    <source>
        <dbReference type="SAM" id="MobiDB-lite"/>
    </source>
</evidence>
<dbReference type="CDD" id="cd08048">
    <property type="entry name" value="HFD_TAF11"/>
    <property type="match status" value="1"/>
</dbReference>
<dbReference type="EMBL" id="JAGPXC010000002">
    <property type="protein sequence ID" value="KAH6658458.1"/>
    <property type="molecule type" value="Genomic_DNA"/>
</dbReference>
<evidence type="ECO:0000313" key="8">
    <source>
        <dbReference type="EMBL" id="KAH6658458.1"/>
    </source>
</evidence>
<organism evidence="8 9">
    <name type="scientific">Truncatella angustata</name>
    <dbReference type="NCBI Taxonomy" id="152316"/>
    <lineage>
        <taxon>Eukaryota</taxon>
        <taxon>Fungi</taxon>
        <taxon>Dikarya</taxon>
        <taxon>Ascomycota</taxon>
        <taxon>Pezizomycotina</taxon>
        <taxon>Sordariomycetes</taxon>
        <taxon>Xylariomycetidae</taxon>
        <taxon>Amphisphaeriales</taxon>
        <taxon>Sporocadaceae</taxon>
        <taxon>Truncatella</taxon>
    </lineage>
</organism>
<keyword evidence="3" id="KW-0805">Transcription regulation</keyword>
<dbReference type="InterPro" id="IPR006809">
    <property type="entry name" value="TAFII28_dom"/>
</dbReference>
<feature type="compositionally biased region" description="Polar residues" evidence="6">
    <location>
        <begin position="71"/>
        <end position="91"/>
    </location>
</feature>
<keyword evidence="9" id="KW-1185">Reference proteome</keyword>
<evidence type="ECO:0000256" key="2">
    <source>
        <dbReference type="ARBA" id="ARBA00009788"/>
    </source>
</evidence>
<dbReference type="AlphaFoldDB" id="A0A9P9A1L5"/>
<dbReference type="RefSeq" id="XP_045962692.1">
    <property type="nucleotide sequence ID" value="XM_046102303.1"/>
</dbReference>
<evidence type="ECO:0000259" key="7">
    <source>
        <dbReference type="Pfam" id="PF04719"/>
    </source>
</evidence>
<dbReference type="GO" id="GO:0051123">
    <property type="term" value="P:RNA polymerase II preinitiation complex assembly"/>
    <property type="evidence" value="ECO:0007669"/>
    <property type="project" value="InterPro"/>
</dbReference>
<dbReference type="PANTHER" id="PTHR13218">
    <property type="entry name" value="TRANSCRIPTION INITIATION FACTOR TFIID SUBUNIT 11-RELATED"/>
    <property type="match status" value="1"/>
</dbReference>
<evidence type="ECO:0000256" key="1">
    <source>
        <dbReference type="ARBA" id="ARBA00004123"/>
    </source>
</evidence>
<dbReference type="GO" id="GO:0016251">
    <property type="term" value="F:RNA polymerase II general transcription initiation factor activity"/>
    <property type="evidence" value="ECO:0007669"/>
    <property type="project" value="TreeGrafter"/>
</dbReference>
<dbReference type="GeneID" id="70131195"/>
<protein>
    <recommendedName>
        <fullName evidence="7">TAFII28-like protein domain-containing protein</fullName>
    </recommendedName>
</protein>
<keyword evidence="5" id="KW-0539">Nucleus</keyword>
<dbReference type="InterPro" id="IPR045127">
    <property type="entry name" value="TAF11-like"/>
</dbReference>
<feature type="region of interest" description="Disordered" evidence="6">
    <location>
        <begin position="1"/>
        <end position="161"/>
    </location>
</feature>
<evidence type="ECO:0000256" key="5">
    <source>
        <dbReference type="ARBA" id="ARBA00023242"/>
    </source>
</evidence>
<evidence type="ECO:0000256" key="3">
    <source>
        <dbReference type="ARBA" id="ARBA00023015"/>
    </source>
</evidence>
<feature type="compositionally biased region" description="Basic and acidic residues" evidence="6">
    <location>
        <begin position="103"/>
        <end position="116"/>
    </location>
</feature>
<accession>A0A9P9A1L5</accession>
<reference evidence="8" key="1">
    <citation type="journal article" date="2021" name="Nat. Commun.">
        <title>Genetic determinants of endophytism in the Arabidopsis root mycobiome.</title>
        <authorList>
            <person name="Mesny F."/>
            <person name="Miyauchi S."/>
            <person name="Thiergart T."/>
            <person name="Pickel B."/>
            <person name="Atanasova L."/>
            <person name="Karlsson M."/>
            <person name="Huettel B."/>
            <person name="Barry K.W."/>
            <person name="Haridas S."/>
            <person name="Chen C."/>
            <person name="Bauer D."/>
            <person name="Andreopoulos W."/>
            <person name="Pangilinan J."/>
            <person name="LaButti K."/>
            <person name="Riley R."/>
            <person name="Lipzen A."/>
            <person name="Clum A."/>
            <person name="Drula E."/>
            <person name="Henrissat B."/>
            <person name="Kohler A."/>
            <person name="Grigoriev I.V."/>
            <person name="Martin F.M."/>
            <person name="Hacquard S."/>
        </authorList>
    </citation>
    <scope>NUCLEOTIDE SEQUENCE</scope>
    <source>
        <strain evidence="8">MPI-SDFR-AT-0073</strain>
    </source>
</reference>
<dbReference type="GO" id="GO:0046982">
    <property type="term" value="F:protein heterodimerization activity"/>
    <property type="evidence" value="ECO:0007669"/>
    <property type="project" value="InterPro"/>
</dbReference>
<proteinExistence type="inferred from homology"/>
<dbReference type="InterPro" id="IPR009072">
    <property type="entry name" value="Histone-fold"/>
</dbReference>
<comment type="subcellular location">
    <subcellularLocation>
        <location evidence="1">Nucleus</location>
    </subcellularLocation>
</comment>
<feature type="compositionally biased region" description="Low complexity" evidence="6">
    <location>
        <begin position="1"/>
        <end position="22"/>
    </location>
</feature>
<feature type="compositionally biased region" description="Low complexity" evidence="6">
    <location>
        <begin position="42"/>
        <end position="52"/>
    </location>
</feature>
<dbReference type="SUPFAM" id="SSF47113">
    <property type="entry name" value="Histone-fold"/>
    <property type="match status" value="1"/>
</dbReference>
<sequence length="333" mass="35935">MASPPAYSPAGSPPYSSASLPASKKRNSTSVDTSSIKRRKTSVMSATSAVSAHPLRQTSFPPEESGGRYSPTYQRSPSADNMSLVSGSQVSAAPAKKKRGRKSKAERAREAAEEAARGGTPSAANGAAPSIISNASGAKKAADDDDADGGGGPGDYEDPDNLASRAAARTKDEIKEEERIRALLKQKMDDNQFHRYEVWHQSKIQIGNIRKYINSVTSQSVAANIPQAMQVVCKLFLGDMIEEARRVHEEEIRAGVKQTDLPDEKENEEGISNQSKHRRQAPLRPEHLAEAYRRWKASGATGGSGGNTLAWSQQTKNGTERFAARAGGRRVFR</sequence>
<feature type="region of interest" description="Disordered" evidence="6">
    <location>
        <begin position="259"/>
        <end position="284"/>
    </location>
</feature>
<evidence type="ECO:0000256" key="4">
    <source>
        <dbReference type="ARBA" id="ARBA00023163"/>
    </source>
</evidence>
<name>A0A9P9A1L5_9PEZI</name>
<dbReference type="OrthoDB" id="28335at2759"/>
<comment type="caution">
    <text evidence="8">The sequence shown here is derived from an EMBL/GenBank/DDBJ whole genome shotgun (WGS) entry which is preliminary data.</text>
</comment>
<evidence type="ECO:0000313" key="9">
    <source>
        <dbReference type="Proteomes" id="UP000758603"/>
    </source>
</evidence>
<feature type="region of interest" description="Disordered" evidence="6">
    <location>
        <begin position="297"/>
        <end position="333"/>
    </location>
</feature>